<name>A0AAN8UFN2_9MAGN</name>
<dbReference type="PROSITE" id="PS50096">
    <property type="entry name" value="IQ"/>
    <property type="match status" value="2"/>
</dbReference>
<dbReference type="EMBL" id="JBAMMX010000028">
    <property type="protein sequence ID" value="KAK6911914.1"/>
    <property type="molecule type" value="Genomic_DNA"/>
</dbReference>
<feature type="non-terminal residue" evidence="4">
    <location>
        <position position="371"/>
    </location>
</feature>
<evidence type="ECO:0000256" key="1">
    <source>
        <dbReference type="ARBA" id="ARBA00022860"/>
    </source>
</evidence>
<dbReference type="Gene3D" id="1.20.5.190">
    <property type="match status" value="1"/>
</dbReference>
<proteinExistence type="inferred from homology"/>
<keyword evidence="1" id="KW-0112">Calmodulin-binding</keyword>
<evidence type="ECO:0000313" key="5">
    <source>
        <dbReference type="Proteomes" id="UP001370490"/>
    </source>
</evidence>
<dbReference type="SMART" id="SM00015">
    <property type="entry name" value="IQ"/>
    <property type="match status" value="2"/>
</dbReference>
<dbReference type="AlphaFoldDB" id="A0AAN8UFN2"/>
<accession>A0AAN8UFN2</accession>
<keyword evidence="5" id="KW-1185">Reference proteome</keyword>
<dbReference type="InterPro" id="IPR000048">
    <property type="entry name" value="IQ_motif_EF-hand-BS"/>
</dbReference>
<sequence>MGASGKWIKSFLGLKKPKKDEAEKLNSKTKKWKLWRSTSADHGYMTKDYRDAHVETSEASDCSSSLSLYAADGFSAAMAAVVRAPPKDFMMVKKEWAAIHIQTAFRGFLAKRALRALKAIVRLQAIFRGRRVRNQATVTLRCMQALVRAQTRVRAQAISTSEDHTSQKLPDEYNLVKKVEEGWCGSRGSLDEEKAKLQIKQEAAIKRERALAYSLTQQQLRSSPNQRQHKLRSPFKHHNLDKTSNDLRWLERWMANKQWDFDSIDVTPFSKRGVEHIVLGLSNSSEIDTGKIKRNNWSTRISARPPFSEQLTRSSSEPSSEFLYDEKSTSTSSGSGTPLPRNIYLVKRIDDIGGRKPCYMNLTESIKAKQK</sequence>
<feature type="compositionally biased region" description="Polar residues" evidence="3">
    <location>
        <begin position="309"/>
        <end position="319"/>
    </location>
</feature>
<evidence type="ECO:0000256" key="3">
    <source>
        <dbReference type="SAM" id="MobiDB-lite"/>
    </source>
</evidence>
<reference evidence="4 5" key="1">
    <citation type="submission" date="2023-12" db="EMBL/GenBank/DDBJ databases">
        <title>A high-quality genome assembly for Dillenia turbinata (Dilleniales).</title>
        <authorList>
            <person name="Chanderbali A."/>
        </authorList>
    </citation>
    <scope>NUCLEOTIDE SEQUENCE [LARGE SCALE GENOMIC DNA]</scope>
    <source>
        <strain evidence="4">LSX21</strain>
        <tissue evidence="4">Leaf</tissue>
    </source>
</reference>
<dbReference type="Pfam" id="PF00612">
    <property type="entry name" value="IQ"/>
    <property type="match status" value="2"/>
</dbReference>
<gene>
    <name evidence="4" type="ORF">RJ641_024007</name>
</gene>
<dbReference type="PANTHER" id="PTHR32295">
    <property type="entry name" value="IQ-DOMAIN 5-RELATED"/>
    <property type="match status" value="1"/>
</dbReference>
<comment type="caution">
    <text evidence="4">The sequence shown here is derived from an EMBL/GenBank/DDBJ whole genome shotgun (WGS) entry which is preliminary data.</text>
</comment>
<organism evidence="4 5">
    <name type="scientific">Dillenia turbinata</name>
    <dbReference type="NCBI Taxonomy" id="194707"/>
    <lineage>
        <taxon>Eukaryota</taxon>
        <taxon>Viridiplantae</taxon>
        <taxon>Streptophyta</taxon>
        <taxon>Embryophyta</taxon>
        <taxon>Tracheophyta</taxon>
        <taxon>Spermatophyta</taxon>
        <taxon>Magnoliopsida</taxon>
        <taxon>eudicotyledons</taxon>
        <taxon>Gunneridae</taxon>
        <taxon>Pentapetalae</taxon>
        <taxon>Dilleniales</taxon>
        <taxon>Dilleniaceae</taxon>
        <taxon>Dillenia</taxon>
    </lineage>
</organism>
<feature type="region of interest" description="Disordered" evidence="3">
    <location>
        <begin position="303"/>
        <end position="337"/>
    </location>
</feature>
<protein>
    <submittedName>
        <fullName evidence="4">IQ motif, EF-hand binding site</fullName>
    </submittedName>
</protein>
<dbReference type="Proteomes" id="UP001370490">
    <property type="component" value="Unassembled WGS sequence"/>
</dbReference>
<evidence type="ECO:0000256" key="2">
    <source>
        <dbReference type="ARBA" id="ARBA00024341"/>
    </source>
</evidence>
<evidence type="ECO:0000313" key="4">
    <source>
        <dbReference type="EMBL" id="KAK6911914.1"/>
    </source>
</evidence>
<comment type="similarity">
    <text evidence="2">Belongs to the IQD family.</text>
</comment>
<dbReference type="PANTHER" id="PTHR32295:SF126">
    <property type="entry name" value="PROTEIN IQ-DOMAIN 8"/>
    <property type="match status" value="1"/>
</dbReference>
<dbReference type="GO" id="GO:0005516">
    <property type="term" value="F:calmodulin binding"/>
    <property type="evidence" value="ECO:0007669"/>
    <property type="project" value="UniProtKB-KW"/>
</dbReference>